<feature type="compositionally biased region" description="Polar residues" evidence="1">
    <location>
        <begin position="71"/>
        <end position="86"/>
    </location>
</feature>
<feature type="compositionally biased region" description="Acidic residues" evidence="1">
    <location>
        <begin position="54"/>
        <end position="63"/>
    </location>
</feature>
<dbReference type="EMBL" id="MW125518">
    <property type="protein sequence ID" value="QSQ68594.1"/>
    <property type="molecule type" value="Genomic_DNA"/>
</dbReference>
<dbReference type="GO" id="GO:0009507">
    <property type="term" value="C:chloroplast"/>
    <property type="evidence" value="ECO:0007669"/>
    <property type="project" value="TreeGrafter"/>
</dbReference>
<sequence>MNAKMALPSPLFPPPTSTHNTPHKSPSLFLAPRRRRRPLVILRATGPATANDDNKEEEEEEEQQQPPITVDDTNNGTTKSPRTTLTVKYRARSRNQAKKRKAAAAAAPSPPPKKEWDAMTLGEKAVELYVGEKGLLFWLNKFAYASIFAVIGGWILFRFVGPSLGLYQLDSAPLSPSSIFKGSP</sequence>
<protein>
    <submittedName>
        <fullName evidence="3">Uncharacterized protein</fullName>
    </submittedName>
</protein>
<keyword evidence="2" id="KW-0472">Membrane</keyword>
<organism evidence="3">
    <name type="scientific">Puya raimondii</name>
    <name type="common">Queen of the Andes</name>
    <dbReference type="NCBI Taxonomy" id="112807"/>
    <lineage>
        <taxon>Eukaryota</taxon>
        <taxon>Viridiplantae</taxon>
        <taxon>Streptophyta</taxon>
        <taxon>Embryophyta</taxon>
        <taxon>Tracheophyta</taxon>
        <taxon>Spermatophyta</taxon>
        <taxon>Magnoliopsida</taxon>
        <taxon>Liliopsida</taxon>
        <taxon>Poales</taxon>
        <taxon>Bromeliaceae</taxon>
        <taxon>Puyoideae</taxon>
        <taxon>Puya</taxon>
    </lineage>
</organism>
<keyword evidence="2" id="KW-0812">Transmembrane</keyword>
<feature type="region of interest" description="Disordered" evidence="1">
    <location>
        <begin position="1"/>
        <end position="116"/>
    </location>
</feature>
<evidence type="ECO:0000256" key="2">
    <source>
        <dbReference type="SAM" id="Phobius"/>
    </source>
</evidence>
<proteinExistence type="predicted"/>
<feature type="compositionally biased region" description="Basic residues" evidence="1">
    <location>
        <begin position="89"/>
        <end position="102"/>
    </location>
</feature>
<dbReference type="PANTHER" id="PTHR36347:SF1">
    <property type="entry name" value="EXPRESSED PROTEIN"/>
    <property type="match status" value="1"/>
</dbReference>
<dbReference type="PANTHER" id="PTHR36347">
    <property type="entry name" value="EXPRESSED PROTEIN"/>
    <property type="match status" value="1"/>
</dbReference>
<keyword evidence="2" id="KW-1133">Transmembrane helix</keyword>
<evidence type="ECO:0000256" key="1">
    <source>
        <dbReference type="SAM" id="MobiDB-lite"/>
    </source>
</evidence>
<accession>A0A8A0WGY9</accession>
<name>A0A8A0WGY9_PUYRA</name>
<feature type="transmembrane region" description="Helical" evidence="2">
    <location>
        <begin position="142"/>
        <end position="161"/>
    </location>
</feature>
<evidence type="ECO:0000313" key="3">
    <source>
        <dbReference type="EMBL" id="QSQ68594.1"/>
    </source>
</evidence>
<dbReference type="AlphaFoldDB" id="A0A8A0WGY9"/>
<reference evidence="3" key="1">
    <citation type="submission" date="2020-10" db="EMBL/GenBank/DDBJ databases">
        <authorList>
            <person name="Yuan Z."/>
            <person name="Wang Y."/>
            <person name="Liu Q."/>
            <person name="Liu L."/>
            <person name="Li X."/>
        </authorList>
    </citation>
    <scope>NUCLEOTIDE SEQUENCE</scope>
</reference>